<dbReference type="Proteomes" id="UP000236327">
    <property type="component" value="Unassembled WGS sequence"/>
</dbReference>
<evidence type="ECO:0000313" key="2">
    <source>
        <dbReference type="Proteomes" id="UP000236327"/>
    </source>
</evidence>
<proteinExistence type="predicted"/>
<reference evidence="1 2" key="1">
    <citation type="submission" date="2016-05" db="EMBL/GenBank/DDBJ databases">
        <title>Complete genome sequence of Novosphingobium guangzhouense SA925(T).</title>
        <authorList>
            <person name="Sha S."/>
        </authorList>
    </citation>
    <scope>NUCLEOTIDE SEQUENCE [LARGE SCALE GENOMIC DNA]</scope>
    <source>
        <strain evidence="1 2">SA925</strain>
    </source>
</reference>
<dbReference type="EMBL" id="LYMM01000071">
    <property type="protein sequence ID" value="PNU02656.1"/>
    <property type="molecule type" value="Genomic_DNA"/>
</dbReference>
<organism evidence="1 2">
    <name type="scientific">Novosphingobium guangzhouense</name>
    <dbReference type="NCBI Taxonomy" id="1850347"/>
    <lineage>
        <taxon>Bacteria</taxon>
        <taxon>Pseudomonadati</taxon>
        <taxon>Pseudomonadota</taxon>
        <taxon>Alphaproteobacteria</taxon>
        <taxon>Sphingomonadales</taxon>
        <taxon>Sphingomonadaceae</taxon>
        <taxon>Novosphingobium</taxon>
    </lineage>
</organism>
<gene>
    <name evidence="1" type="ORF">A8V01_26220</name>
</gene>
<comment type="caution">
    <text evidence="1">The sequence shown here is derived from an EMBL/GenBank/DDBJ whole genome shotgun (WGS) entry which is preliminary data.</text>
</comment>
<sequence length="86" mass="9540">MIEKAMLHAEGAHYALHDVLARALSRLPTSDYDQLMRSLVAQADHLDPGLGADRIAGYRDALESIADEVEHARPRSSGLFSRLRRS</sequence>
<accession>A0A2K2FV50</accession>
<dbReference type="AlphaFoldDB" id="A0A2K2FV50"/>
<evidence type="ECO:0000313" key="1">
    <source>
        <dbReference type="EMBL" id="PNU02656.1"/>
    </source>
</evidence>
<keyword evidence="2" id="KW-1185">Reference proteome</keyword>
<name>A0A2K2FV50_9SPHN</name>
<protein>
    <submittedName>
        <fullName evidence="1">Uncharacterized protein</fullName>
    </submittedName>
</protein>